<comment type="catalytic activity">
    <reaction evidence="1">
        <text>ATP + protein L-histidine = ADP + protein N-phospho-L-histidine.</text>
        <dbReference type="EC" id="2.7.13.3"/>
    </reaction>
</comment>
<dbReference type="KEGG" id="dli:dnl_06830"/>
<keyword evidence="4" id="KW-0547">Nucleotide-binding</keyword>
<proteinExistence type="predicted"/>
<dbReference type="GO" id="GO:0005524">
    <property type="term" value="F:ATP binding"/>
    <property type="evidence" value="ECO:0007669"/>
    <property type="project" value="UniProtKB-KW"/>
</dbReference>
<dbReference type="SUPFAM" id="SSF55874">
    <property type="entry name" value="ATPase domain of HSP90 chaperone/DNA topoisomerase II/histidine kinase"/>
    <property type="match status" value="1"/>
</dbReference>
<dbReference type="EC" id="2.7.13.3" evidence="2"/>
<dbReference type="EMBL" id="CP061799">
    <property type="protein sequence ID" value="QTA78461.1"/>
    <property type="molecule type" value="Genomic_DNA"/>
</dbReference>
<keyword evidence="6" id="KW-0067">ATP-binding</keyword>
<organism evidence="8 9">
    <name type="scientific">Desulfonema limicola</name>
    <dbReference type="NCBI Taxonomy" id="45656"/>
    <lineage>
        <taxon>Bacteria</taxon>
        <taxon>Pseudomonadati</taxon>
        <taxon>Thermodesulfobacteriota</taxon>
        <taxon>Desulfobacteria</taxon>
        <taxon>Desulfobacterales</taxon>
        <taxon>Desulfococcaceae</taxon>
        <taxon>Desulfonema</taxon>
    </lineage>
</organism>
<gene>
    <name evidence="8" type="ORF">dnl_06830</name>
</gene>
<evidence type="ECO:0000313" key="8">
    <source>
        <dbReference type="EMBL" id="QTA78461.1"/>
    </source>
</evidence>
<evidence type="ECO:0000256" key="4">
    <source>
        <dbReference type="ARBA" id="ARBA00022741"/>
    </source>
</evidence>
<dbReference type="Gene3D" id="3.30.565.10">
    <property type="entry name" value="Histidine kinase-like ATPase, C-terminal domain"/>
    <property type="match status" value="1"/>
</dbReference>
<dbReference type="InterPro" id="IPR005467">
    <property type="entry name" value="His_kinase_dom"/>
</dbReference>
<dbReference type="InterPro" id="IPR036890">
    <property type="entry name" value="HATPase_C_sf"/>
</dbReference>
<evidence type="ECO:0000313" key="9">
    <source>
        <dbReference type="Proteomes" id="UP000663720"/>
    </source>
</evidence>
<dbReference type="Proteomes" id="UP000663720">
    <property type="component" value="Chromosome"/>
</dbReference>
<evidence type="ECO:0000256" key="6">
    <source>
        <dbReference type="ARBA" id="ARBA00022840"/>
    </source>
</evidence>
<dbReference type="RefSeq" id="WP_207690315.1">
    <property type="nucleotide sequence ID" value="NZ_CP061799.1"/>
</dbReference>
<evidence type="ECO:0000256" key="5">
    <source>
        <dbReference type="ARBA" id="ARBA00022777"/>
    </source>
</evidence>
<dbReference type="PANTHER" id="PTHR44936:SF10">
    <property type="entry name" value="SENSOR PROTEIN RSTB"/>
    <property type="match status" value="1"/>
</dbReference>
<dbReference type="GO" id="GO:0004673">
    <property type="term" value="F:protein histidine kinase activity"/>
    <property type="evidence" value="ECO:0007669"/>
    <property type="project" value="UniProtKB-EC"/>
</dbReference>
<dbReference type="InterPro" id="IPR003594">
    <property type="entry name" value="HATPase_dom"/>
</dbReference>
<reference evidence="8" key="1">
    <citation type="journal article" date="2021" name="Microb. Physiol.">
        <title>Proteogenomic Insights into the Physiology of Marine, Sulfate-Reducing, Filamentous Desulfonema limicola and Desulfonema magnum.</title>
        <authorList>
            <person name="Schnaars V."/>
            <person name="Wohlbrand L."/>
            <person name="Scheve S."/>
            <person name="Hinrichs C."/>
            <person name="Reinhardt R."/>
            <person name="Rabus R."/>
        </authorList>
    </citation>
    <scope>NUCLEOTIDE SEQUENCE</scope>
    <source>
        <strain evidence="8">5ac10</strain>
    </source>
</reference>
<dbReference type="AlphaFoldDB" id="A0A975GEP8"/>
<dbReference type="InterPro" id="IPR050980">
    <property type="entry name" value="2C_sensor_his_kinase"/>
</dbReference>
<dbReference type="PROSITE" id="PS50109">
    <property type="entry name" value="HIS_KIN"/>
    <property type="match status" value="1"/>
</dbReference>
<dbReference type="PANTHER" id="PTHR44936">
    <property type="entry name" value="SENSOR PROTEIN CREC"/>
    <property type="match status" value="1"/>
</dbReference>
<dbReference type="Pfam" id="PF02518">
    <property type="entry name" value="HATPase_c"/>
    <property type="match status" value="1"/>
</dbReference>
<protein>
    <recommendedName>
        <fullName evidence="2">histidine kinase</fullName>
        <ecNumber evidence="2">2.7.13.3</ecNumber>
    </recommendedName>
</protein>
<evidence type="ECO:0000256" key="3">
    <source>
        <dbReference type="ARBA" id="ARBA00022679"/>
    </source>
</evidence>
<evidence type="ECO:0000259" key="7">
    <source>
        <dbReference type="PROSITE" id="PS50109"/>
    </source>
</evidence>
<evidence type="ECO:0000256" key="1">
    <source>
        <dbReference type="ARBA" id="ARBA00000085"/>
    </source>
</evidence>
<accession>A0A975GEP8</accession>
<keyword evidence="5 8" id="KW-0418">Kinase</keyword>
<evidence type="ECO:0000256" key="2">
    <source>
        <dbReference type="ARBA" id="ARBA00012438"/>
    </source>
</evidence>
<name>A0A975GEP8_9BACT</name>
<dbReference type="SUPFAM" id="SSF55781">
    <property type="entry name" value="GAF domain-like"/>
    <property type="match status" value="1"/>
</dbReference>
<sequence length="896" mass="104587">MINLIKFIKQDYPSGSKENPFYYIIEKCMEYFHADYCSYLAPDYQSGIWQVKTCIKSEHDKYEIVNLPIELQIGKMYSLIKTNHSEVEPYSGIEPGICNIALYAKKTVFVEDIKNNAKYKQQYVKQFEDVKHEIAVPLMCYIEGDISAIGVIVLDYNDLGNYLSSKDKIEKQTNFEIEFGNFVFKKIYKTASNHCEKIIYDISKLEKIDFDNSYEAGILNKALSELWPRLVYYSIWSGSVNQEINGEDKTFVRIASYFSDCKTNKKYNEETGIMDYIFSQDSNTTYGKILKHILADYRAGKSDNLVVRQRMTGKDHKSIKTIFNKFLYGENQNTVRDFHFIPIIENIVKKGKSQETVSCVIVLFFEDFGDIHIIKQEQIKRMSQLIYDRIKFSQYKKTIELQNTIKKISIDIFDNFKSFIKKLGGNLLNAVPCEKIAIWMITDYNTKCYSMKAEKDSFEYFDIEDKTALHMITNCLKEKKSRTSYKDESNSFSEICSGCHIIADNAYKSCMTVKVKGPKGIIRAILFFFNRKKPLLANSQAFSIIDQNSMEDISRLFGLILSLYDAREKERKLRSLLPHEFASPISALSNKLKDIENIINQLMIYLPKQKNAKSLLLNKKLSDCWLSCESIANNSENYIKYIKKDTRVTPEPVNLSDMIHQIFHIFSKKFKLSKQIYILIHGINPDQIINCQRAMLFSIIHNVFDNAYKYSHRYTVFYIKVSEDYTHIKISFINYGIGIGEYERGSLFDLFYQSKNIKKEYESSVQRSHGIGLGFAKWYVEECHKGKINFMPSQRLDSFNPFFLYIIKNIFNSEDIYNSAYQGNNKMLNAQVDESIKNFFLDENIKKFYKKVKPLGTLGEFLFKHILEIETFKNELVLLMPKKFKGNVYGEENTVY</sequence>
<keyword evidence="3" id="KW-0808">Transferase</keyword>
<feature type="domain" description="Histidine kinase" evidence="7">
    <location>
        <begin position="576"/>
        <end position="790"/>
    </location>
</feature>
<keyword evidence="9" id="KW-1185">Reference proteome</keyword>